<evidence type="ECO:0000256" key="9">
    <source>
        <dbReference type="SAM" id="MobiDB-lite"/>
    </source>
</evidence>
<dbReference type="GO" id="GO:0000978">
    <property type="term" value="F:RNA polymerase II cis-regulatory region sequence-specific DNA binding"/>
    <property type="evidence" value="ECO:0007669"/>
    <property type="project" value="TreeGrafter"/>
</dbReference>
<dbReference type="PANTHER" id="PTHR23226">
    <property type="entry name" value="ZINC FINGER AND SCAN DOMAIN-CONTAINING"/>
    <property type="match status" value="1"/>
</dbReference>
<feature type="region of interest" description="Disordered" evidence="9">
    <location>
        <begin position="106"/>
        <end position="180"/>
    </location>
</feature>
<dbReference type="PROSITE" id="PS50157">
    <property type="entry name" value="ZINC_FINGER_C2H2_2"/>
    <property type="match status" value="5"/>
</dbReference>
<feature type="binding site" evidence="8">
    <location>
        <position position="64"/>
    </location>
    <ligand>
        <name>Zn(2+)</name>
        <dbReference type="ChEBI" id="CHEBI:29105"/>
    </ligand>
</feature>
<feature type="domain" description="C2H2-type" evidence="10">
    <location>
        <begin position="255"/>
        <end position="282"/>
    </location>
</feature>
<evidence type="ECO:0000259" key="11">
    <source>
        <dbReference type="PROSITE" id="PS51915"/>
    </source>
</evidence>
<keyword evidence="12" id="KW-1185">Reference proteome</keyword>
<dbReference type="PROSITE" id="PS00028">
    <property type="entry name" value="ZINC_FINGER_C2H2_1"/>
    <property type="match status" value="5"/>
</dbReference>
<evidence type="ECO:0000313" key="14">
    <source>
        <dbReference type="RefSeq" id="XP_036675112.3"/>
    </source>
</evidence>
<evidence type="ECO:0000256" key="8">
    <source>
        <dbReference type="PROSITE-ProRule" id="PRU01263"/>
    </source>
</evidence>
<keyword evidence="3" id="KW-0677">Repeat</keyword>
<feature type="domain" description="C2H2-type" evidence="10">
    <location>
        <begin position="340"/>
        <end position="362"/>
    </location>
</feature>
<evidence type="ECO:0000256" key="7">
    <source>
        <dbReference type="PROSITE-ProRule" id="PRU00042"/>
    </source>
</evidence>
<feature type="binding site" evidence="8">
    <location>
        <position position="61"/>
    </location>
    <ligand>
        <name>Zn(2+)</name>
        <dbReference type="ChEBI" id="CHEBI:29105"/>
    </ligand>
</feature>
<dbReference type="RefSeq" id="XP_036675112.3">
    <property type="nucleotide sequence ID" value="XM_036819217.3"/>
</dbReference>
<evidence type="ECO:0000259" key="10">
    <source>
        <dbReference type="PROSITE" id="PS50157"/>
    </source>
</evidence>
<evidence type="ECO:0000256" key="2">
    <source>
        <dbReference type="ARBA" id="ARBA00022723"/>
    </source>
</evidence>
<dbReference type="InterPro" id="IPR036236">
    <property type="entry name" value="Znf_C2H2_sf"/>
</dbReference>
<dbReference type="SUPFAM" id="SSF57716">
    <property type="entry name" value="Glucocorticoid receptor-like (DNA-binding domain)"/>
    <property type="match status" value="1"/>
</dbReference>
<feature type="domain" description="ZAD" evidence="11">
    <location>
        <begin position="7"/>
        <end position="88"/>
    </location>
</feature>
<feature type="binding site" evidence="8">
    <location>
        <position position="9"/>
    </location>
    <ligand>
        <name>Zn(2+)</name>
        <dbReference type="ChEBI" id="CHEBI:29105"/>
    </ligand>
</feature>
<evidence type="ECO:0000256" key="3">
    <source>
        <dbReference type="ARBA" id="ARBA00022737"/>
    </source>
</evidence>
<feature type="domain" description="C2H2-type" evidence="10">
    <location>
        <begin position="227"/>
        <end position="254"/>
    </location>
</feature>
<proteinExistence type="predicted"/>
<feature type="region of interest" description="Disordered" evidence="9">
    <location>
        <begin position="317"/>
        <end position="337"/>
    </location>
</feature>
<dbReference type="RefSeq" id="XP_036675113.3">
    <property type="nucleotide sequence ID" value="XM_036819218.3"/>
</dbReference>
<dbReference type="InterPro" id="IPR013087">
    <property type="entry name" value="Znf_C2H2_type"/>
</dbReference>
<evidence type="ECO:0000313" key="15">
    <source>
        <dbReference type="RefSeq" id="XP_036675113.3"/>
    </source>
</evidence>
<dbReference type="Gene3D" id="3.30.160.60">
    <property type="entry name" value="Classic Zinc Finger"/>
    <property type="match status" value="3"/>
</dbReference>
<dbReference type="GO" id="GO:0005634">
    <property type="term" value="C:nucleus"/>
    <property type="evidence" value="ECO:0007669"/>
    <property type="project" value="UniProtKB-SubCell"/>
</dbReference>
<feature type="binding site" evidence="8">
    <location>
        <position position="12"/>
    </location>
    <ligand>
        <name>Zn(2+)</name>
        <dbReference type="ChEBI" id="CHEBI:29105"/>
    </ligand>
</feature>
<dbReference type="InterPro" id="IPR012934">
    <property type="entry name" value="Znf_AD"/>
</dbReference>
<evidence type="ECO:0000256" key="1">
    <source>
        <dbReference type="ARBA" id="ARBA00004123"/>
    </source>
</evidence>
<reference evidence="13 14" key="1">
    <citation type="submission" date="2025-05" db="UniProtKB">
        <authorList>
            <consortium name="RefSeq"/>
        </authorList>
    </citation>
    <scope>IDENTIFICATION</scope>
</reference>
<feature type="domain" description="C2H2-type" evidence="10">
    <location>
        <begin position="203"/>
        <end position="228"/>
    </location>
</feature>
<dbReference type="GO" id="GO:0000981">
    <property type="term" value="F:DNA-binding transcription factor activity, RNA polymerase II-specific"/>
    <property type="evidence" value="ECO:0007669"/>
    <property type="project" value="TreeGrafter"/>
</dbReference>
<organism evidence="12 15">
    <name type="scientific">Drosophila suzukii</name>
    <name type="common">Spotted-wing drosophila fruit fly</name>
    <dbReference type="NCBI Taxonomy" id="28584"/>
    <lineage>
        <taxon>Eukaryota</taxon>
        <taxon>Metazoa</taxon>
        <taxon>Ecdysozoa</taxon>
        <taxon>Arthropoda</taxon>
        <taxon>Hexapoda</taxon>
        <taxon>Insecta</taxon>
        <taxon>Pterygota</taxon>
        <taxon>Neoptera</taxon>
        <taxon>Endopterygota</taxon>
        <taxon>Diptera</taxon>
        <taxon>Brachycera</taxon>
        <taxon>Muscomorpha</taxon>
        <taxon>Ephydroidea</taxon>
        <taxon>Drosophilidae</taxon>
        <taxon>Drosophila</taxon>
        <taxon>Sophophora</taxon>
    </lineage>
</organism>
<keyword evidence="4 7" id="KW-0863">Zinc-finger</keyword>
<dbReference type="PROSITE" id="PS51915">
    <property type="entry name" value="ZAD"/>
    <property type="match status" value="1"/>
</dbReference>
<dbReference type="GeneID" id="108019539"/>
<protein>
    <submittedName>
        <fullName evidence="13 14">Zinc finger protein kipf</fullName>
    </submittedName>
</protein>
<dbReference type="SMART" id="SM00868">
    <property type="entry name" value="zf-AD"/>
    <property type="match status" value="1"/>
</dbReference>
<dbReference type="SMART" id="SM00355">
    <property type="entry name" value="ZnF_C2H2"/>
    <property type="match status" value="5"/>
</dbReference>
<feature type="compositionally biased region" description="Basic and acidic residues" evidence="9">
    <location>
        <begin position="113"/>
        <end position="130"/>
    </location>
</feature>
<dbReference type="Proteomes" id="UP001652628">
    <property type="component" value="Chromosome 3"/>
</dbReference>
<keyword evidence="5 8" id="KW-0862">Zinc</keyword>
<dbReference type="AlphaFoldDB" id="A0AB40AB08"/>
<comment type="subcellular location">
    <subcellularLocation>
        <location evidence="1">Nucleus</location>
    </subcellularLocation>
</comment>
<dbReference type="RefSeq" id="XP_036675111.3">
    <property type="nucleotide sequence ID" value="XM_036819216.3"/>
</dbReference>
<keyword evidence="6" id="KW-0539">Nucleus</keyword>
<sequence>MMKISKNVCRACMGETDTLVDLFADIRDPTMDEPEMKLSHMLAQCINRPVERGDLLPQYICLSCVMAAQNAFRFKWKCERSYQNLCGLLNKQGRLDQDPNQETQLQENVAMDSDQKETPQTKIQEIRESVQEESSSIPNHYRKPTSREGHQNNTPNEDFGHKLDPANGTQKTGGDPKLMQPVNTRRRANKLQRQVRCDANGNYKCPHCPKRFYSQTQLRSHISELCHTCPYCPRAYSNRRSLRRHLLSHVRKPTHKCPNCSKAFMRKDHLKKHLHTHDFEGPLSCSECSAVFIEDIHLEIHQREHLPKELSLESDSDVKKNRFGNSSTDLKSKNGRTKKPTCHICIKTFCSNSSLKRHMVIHDRVTHIR</sequence>
<accession>A0AB40AB08</accession>
<evidence type="ECO:0000256" key="4">
    <source>
        <dbReference type="ARBA" id="ARBA00022771"/>
    </source>
</evidence>
<feature type="domain" description="C2H2-type" evidence="10">
    <location>
        <begin position="283"/>
        <end position="310"/>
    </location>
</feature>
<gene>
    <name evidence="13 14 15" type="primary">kipf</name>
</gene>
<evidence type="ECO:0000256" key="6">
    <source>
        <dbReference type="ARBA" id="ARBA00023242"/>
    </source>
</evidence>
<name>A0AB40AB08_DROSZ</name>
<evidence type="ECO:0000313" key="12">
    <source>
        <dbReference type="Proteomes" id="UP001652628"/>
    </source>
</evidence>
<dbReference type="GO" id="GO:0008270">
    <property type="term" value="F:zinc ion binding"/>
    <property type="evidence" value="ECO:0007669"/>
    <property type="project" value="UniProtKB-UniRule"/>
</dbReference>
<dbReference type="Pfam" id="PF07776">
    <property type="entry name" value="zf-AD"/>
    <property type="match status" value="1"/>
</dbReference>
<evidence type="ECO:0000313" key="13">
    <source>
        <dbReference type="RefSeq" id="XP_036675111.3"/>
    </source>
</evidence>
<evidence type="ECO:0000256" key="5">
    <source>
        <dbReference type="ARBA" id="ARBA00022833"/>
    </source>
</evidence>
<dbReference type="PANTHER" id="PTHR23226:SF416">
    <property type="entry name" value="FI01424P"/>
    <property type="match status" value="1"/>
</dbReference>
<dbReference type="Pfam" id="PF00096">
    <property type="entry name" value="zf-C2H2"/>
    <property type="match status" value="4"/>
</dbReference>
<dbReference type="SUPFAM" id="SSF57667">
    <property type="entry name" value="beta-beta-alpha zinc fingers"/>
    <property type="match status" value="3"/>
</dbReference>
<keyword evidence="2 8" id="KW-0479">Metal-binding</keyword>